<organism evidence="1 2">
    <name type="scientific">Oryza rufipogon</name>
    <name type="common">Brownbeard rice</name>
    <name type="synonym">Asian wild rice</name>
    <dbReference type="NCBI Taxonomy" id="4529"/>
    <lineage>
        <taxon>Eukaryota</taxon>
        <taxon>Viridiplantae</taxon>
        <taxon>Streptophyta</taxon>
        <taxon>Embryophyta</taxon>
        <taxon>Tracheophyta</taxon>
        <taxon>Spermatophyta</taxon>
        <taxon>Magnoliopsida</taxon>
        <taxon>Liliopsida</taxon>
        <taxon>Poales</taxon>
        <taxon>Poaceae</taxon>
        <taxon>BOP clade</taxon>
        <taxon>Oryzoideae</taxon>
        <taxon>Oryzeae</taxon>
        <taxon>Oryzinae</taxon>
        <taxon>Oryza</taxon>
    </lineage>
</organism>
<sequence length="133" mass="15191">MTVLGKGLSGSAIVTMYTQGDYTACHNQRLQTYRDYSITSYNRFFLAVNKRKHLCRSCHMNDNDDDDLLMQRETKRRQVGKRHGRCDAKMCDSLEHSRPSSNIDIRKLLLLPVEEDPNDVTHSNTAGLAQIST</sequence>
<accession>A0A0E0RC78</accession>
<dbReference type="HOGENOM" id="CLU_1910086_0_0_1"/>
<proteinExistence type="predicted"/>
<dbReference type="Proteomes" id="UP000008022">
    <property type="component" value="Unassembled WGS sequence"/>
</dbReference>
<dbReference type="Gramene" id="ORUFI11G25080.1">
    <property type="protein sequence ID" value="ORUFI11G25080.1"/>
    <property type="gene ID" value="ORUFI11G25080"/>
</dbReference>
<reference evidence="2" key="1">
    <citation type="submission" date="2013-06" db="EMBL/GenBank/DDBJ databases">
        <authorList>
            <person name="Zhao Q."/>
        </authorList>
    </citation>
    <scope>NUCLEOTIDE SEQUENCE</scope>
    <source>
        <strain evidence="2">cv. W1943</strain>
    </source>
</reference>
<evidence type="ECO:0000313" key="2">
    <source>
        <dbReference type="Proteomes" id="UP000008022"/>
    </source>
</evidence>
<evidence type="ECO:0000313" key="1">
    <source>
        <dbReference type="EnsemblPlants" id="ORUFI11G25080.1"/>
    </source>
</evidence>
<name>A0A0E0RC78_ORYRU</name>
<dbReference type="EnsemblPlants" id="ORUFI11G25080.1">
    <property type="protein sequence ID" value="ORUFI11G25080.1"/>
    <property type="gene ID" value="ORUFI11G25080"/>
</dbReference>
<protein>
    <submittedName>
        <fullName evidence="1">Uncharacterized protein</fullName>
    </submittedName>
</protein>
<dbReference type="AlphaFoldDB" id="A0A0E0RC78"/>
<reference evidence="1" key="2">
    <citation type="submission" date="2015-06" db="UniProtKB">
        <authorList>
            <consortium name="EnsemblPlants"/>
        </authorList>
    </citation>
    <scope>IDENTIFICATION</scope>
</reference>
<keyword evidence="2" id="KW-1185">Reference proteome</keyword>